<dbReference type="AlphaFoldDB" id="A0A1G2LGF7"/>
<name>A0A1G2LGF7_9BACT</name>
<organism evidence="1 2">
    <name type="scientific">Candidatus Sungbacteria bacterium RIFCSPLOWO2_02_FULL_48_13b</name>
    <dbReference type="NCBI Taxonomy" id="1802283"/>
    <lineage>
        <taxon>Bacteria</taxon>
        <taxon>Candidatus Sungiibacteriota</taxon>
    </lineage>
</organism>
<comment type="caution">
    <text evidence="1">The sequence shown here is derived from an EMBL/GenBank/DDBJ whole genome shotgun (WGS) entry which is preliminary data.</text>
</comment>
<accession>A0A1G2LGF7</accession>
<dbReference type="Proteomes" id="UP000179052">
    <property type="component" value="Unassembled WGS sequence"/>
</dbReference>
<sequence>MRIARIFICQREDSFSGNLPTGRQALVRGVRMVSRRIGKNSEGGECKIHAGDFARFPKSYRAAYFT</sequence>
<reference evidence="1 2" key="1">
    <citation type="journal article" date="2016" name="Nat. Commun.">
        <title>Thousands of microbial genomes shed light on interconnected biogeochemical processes in an aquifer system.</title>
        <authorList>
            <person name="Anantharaman K."/>
            <person name="Brown C.T."/>
            <person name="Hug L.A."/>
            <person name="Sharon I."/>
            <person name="Castelle C.J."/>
            <person name="Probst A.J."/>
            <person name="Thomas B.C."/>
            <person name="Singh A."/>
            <person name="Wilkins M.J."/>
            <person name="Karaoz U."/>
            <person name="Brodie E.L."/>
            <person name="Williams K.H."/>
            <person name="Hubbard S.S."/>
            <person name="Banfield J.F."/>
        </authorList>
    </citation>
    <scope>NUCLEOTIDE SEQUENCE [LARGE SCALE GENOMIC DNA]</scope>
</reference>
<evidence type="ECO:0000313" key="2">
    <source>
        <dbReference type="Proteomes" id="UP000179052"/>
    </source>
</evidence>
<dbReference type="EMBL" id="MHQV01000023">
    <property type="protein sequence ID" value="OHA10695.1"/>
    <property type="molecule type" value="Genomic_DNA"/>
</dbReference>
<proteinExistence type="predicted"/>
<evidence type="ECO:0000313" key="1">
    <source>
        <dbReference type="EMBL" id="OHA10695.1"/>
    </source>
</evidence>
<gene>
    <name evidence="1" type="ORF">A3H71_03560</name>
</gene>
<protein>
    <submittedName>
        <fullName evidence="1">Uncharacterized protein</fullName>
    </submittedName>
</protein>